<dbReference type="EMBL" id="JBHMDY010000002">
    <property type="protein sequence ID" value="MFB9259133.1"/>
    <property type="molecule type" value="Genomic_DNA"/>
</dbReference>
<feature type="transmembrane region" description="Helical" evidence="1">
    <location>
        <begin position="55"/>
        <end position="75"/>
    </location>
</feature>
<keyword evidence="3" id="KW-1185">Reference proteome</keyword>
<evidence type="ECO:0000313" key="3">
    <source>
        <dbReference type="Proteomes" id="UP001589700"/>
    </source>
</evidence>
<organism evidence="2 3">
    <name type="scientific">Dietzia aerolata</name>
    <dbReference type="NCBI Taxonomy" id="595984"/>
    <lineage>
        <taxon>Bacteria</taxon>
        <taxon>Bacillati</taxon>
        <taxon>Actinomycetota</taxon>
        <taxon>Actinomycetes</taxon>
        <taxon>Mycobacteriales</taxon>
        <taxon>Dietziaceae</taxon>
        <taxon>Dietzia</taxon>
    </lineage>
</organism>
<evidence type="ECO:0000313" key="2">
    <source>
        <dbReference type="EMBL" id="MFB9259133.1"/>
    </source>
</evidence>
<reference evidence="2 3" key="1">
    <citation type="submission" date="2024-09" db="EMBL/GenBank/DDBJ databases">
        <authorList>
            <person name="Sun Q."/>
            <person name="Mori K."/>
        </authorList>
    </citation>
    <scope>NUCLEOTIDE SEQUENCE [LARGE SCALE GENOMIC DNA]</scope>
    <source>
        <strain evidence="2 3">CCM 7659</strain>
    </source>
</reference>
<name>A0ABV5JN28_9ACTN</name>
<evidence type="ECO:0000256" key="1">
    <source>
        <dbReference type="SAM" id="Phobius"/>
    </source>
</evidence>
<keyword evidence="1" id="KW-0472">Membrane</keyword>
<sequence>MVRAAWWVLAVIALAFSLWFAVTGTMADVDLGCAKVAEGGAAFECGDRITDVLGIWPPVWLGISLVAPSAVAAVAGRVWASGAATVALIVAGIVGLANWTGFWGTLLVALPLAALGAFVTFIQIARKRRPERHPERRRGQVRG</sequence>
<feature type="transmembrane region" description="Helical" evidence="1">
    <location>
        <begin position="82"/>
        <end position="100"/>
    </location>
</feature>
<comment type="caution">
    <text evidence="2">The sequence shown here is derived from an EMBL/GenBank/DDBJ whole genome shotgun (WGS) entry which is preliminary data.</text>
</comment>
<dbReference type="RefSeq" id="WP_182633415.1">
    <property type="nucleotide sequence ID" value="NZ_JAALDM010000287.1"/>
</dbReference>
<protein>
    <submittedName>
        <fullName evidence="2">ABC transporter permease</fullName>
    </submittedName>
</protein>
<accession>A0ABV5JN28</accession>
<proteinExistence type="predicted"/>
<keyword evidence="1" id="KW-0812">Transmembrane</keyword>
<dbReference type="Proteomes" id="UP001589700">
    <property type="component" value="Unassembled WGS sequence"/>
</dbReference>
<keyword evidence="1" id="KW-1133">Transmembrane helix</keyword>
<gene>
    <name evidence="2" type="ORF">ACFFVD_04890</name>
</gene>
<feature type="transmembrane region" description="Helical" evidence="1">
    <location>
        <begin position="106"/>
        <end position="125"/>
    </location>
</feature>